<accession>A0A6V7XVD2</accession>
<dbReference type="PANTHER" id="PTHR46276:SF1">
    <property type="entry name" value="E3 UBIQUITIN-PROTEIN LIGASE UBR5"/>
    <property type="match status" value="1"/>
</dbReference>
<dbReference type="OrthoDB" id="5806595at2759"/>
<sequence length="492" mass="53006">MGITDALISPIRLGIVKPSASIVSNEDVLEVLQQHLTNEQDLSSLIRISMQGGDRNETSTGVANNGRIIQLADLRRGDTSQATDMALERASDDDMSNEDDDDEEDLDAPATISRTRENSYTSFNARERTISEQSRRRQENATGLDESLDEHEGMLMEVITMILMMMTTMMKLSHILTSMTTTMMMAKVKCTVVLDVNPLDGEGDSNDTATVTIGASATTSSTTAETANSVEGSNTSATISIEPTTARQADSKTQIAVSAFEPSARVGATTTSTTTNPTSNNNGTDGSRRGGMGWGEVIMDENAWGRSNNNNVFGSGTSATQRPNDPRSTVLRSTTANSTTPSISANDSVTLGGSGATSLPLAAQSVDTADNTVVANLGDNSDFSTSNTSTQLSPCFSTIVKLIDELLLQLFFYENWKQQGNKSKGVTNILDLDPKIFSVFKDAFDECLDPTWNWFFSIMDKTEAQLRYSNALMNSSVGRLLNLNQVDLSESS</sequence>
<dbReference type="GO" id="GO:0005634">
    <property type="term" value="C:nucleus"/>
    <property type="evidence" value="ECO:0007669"/>
    <property type="project" value="TreeGrafter"/>
</dbReference>
<feature type="compositionally biased region" description="Basic and acidic residues" evidence="1">
    <location>
        <begin position="125"/>
        <end position="139"/>
    </location>
</feature>
<feature type="compositionally biased region" description="Acidic residues" evidence="1">
    <location>
        <begin position="93"/>
        <end position="107"/>
    </location>
</feature>
<feature type="region of interest" description="Disordered" evidence="1">
    <location>
        <begin position="88"/>
        <end position="148"/>
    </location>
</feature>
<evidence type="ECO:0000256" key="1">
    <source>
        <dbReference type="SAM" id="MobiDB-lite"/>
    </source>
</evidence>
<evidence type="ECO:0000313" key="2">
    <source>
        <dbReference type="EMBL" id="CAD2202577.1"/>
    </source>
</evidence>
<comment type="caution">
    <text evidence="2">The sequence shown here is derived from an EMBL/GenBank/DDBJ whole genome shotgun (WGS) entry which is preliminary data.</text>
</comment>
<dbReference type="Proteomes" id="UP000580250">
    <property type="component" value="Unassembled WGS sequence"/>
</dbReference>
<name>A0A6V7XVD2_MELEN</name>
<feature type="region of interest" description="Disordered" evidence="1">
    <location>
        <begin position="305"/>
        <end position="349"/>
    </location>
</feature>
<dbReference type="GO" id="GO:0034450">
    <property type="term" value="F:ubiquitin-ubiquitin ligase activity"/>
    <property type="evidence" value="ECO:0007669"/>
    <property type="project" value="TreeGrafter"/>
</dbReference>
<evidence type="ECO:0000313" key="3">
    <source>
        <dbReference type="Proteomes" id="UP000580250"/>
    </source>
</evidence>
<dbReference type="AlphaFoldDB" id="A0A6V7XVD2"/>
<feature type="compositionally biased region" description="Low complexity" evidence="1">
    <location>
        <begin position="269"/>
        <end position="284"/>
    </location>
</feature>
<reference evidence="2 3" key="1">
    <citation type="submission" date="2020-08" db="EMBL/GenBank/DDBJ databases">
        <authorList>
            <person name="Koutsovoulos G."/>
            <person name="Danchin GJ E."/>
        </authorList>
    </citation>
    <scope>NUCLEOTIDE SEQUENCE [LARGE SCALE GENOMIC DNA]</scope>
</reference>
<feature type="region of interest" description="Disordered" evidence="1">
    <location>
        <begin position="262"/>
        <end position="290"/>
    </location>
</feature>
<dbReference type="GO" id="GO:0000209">
    <property type="term" value="P:protein polyubiquitination"/>
    <property type="evidence" value="ECO:0007669"/>
    <property type="project" value="TreeGrafter"/>
</dbReference>
<organism evidence="2 3">
    <name type="scientific">Meloidogyne enterolobii</name>
    <name type="common">Root-knot nematode worm</name>
    <name type="synonym">Meloidogyne mayaguensis</name>
    <dbReference type="NCBI Taxonomy" id="390850"/>
    <lineage>
        <taxon>Eukaryota</taxon>
        <taxon>Metazoa</taxon>
        <taxon>Ecdysozoa</taxon>
        <taxon>Nematoda</taxon>
        <taxon>Chromadorea</taxon>
        <taxon>Rhabditida</taxon>
        <taxon>Tylenchina</taxon>
        <taxon>Tylenchomorpha</taxon>
        <taxon>Tylenchoidea</taxon>
        <taxon>Meloidogynidae</taxon>
        <taxon>Meloidogyninae</taxon>
        <taxon>Meloidogyne</taxon>
    </lineage>
</organism>
<dbReference type="EMBL" id="CAJEWN010002219">
    <property type="protein sequence ID" value="CAD2202577.1"/>
    <property type="molecule type" value="Genomic_DNA"/>
</dbReference>
<proteinExistence type="predicted"/>
<gene>
    <name evidence="2" type="ORF">MENT_LOCUS56217</name>
</gene>
<protein>
    <submittedName>
        <fullName evidence="2">Uncharacterized protein</fullName>
    </submittedName>
</protein>
<dbReference type="GO" id="GO:0090263">
    <property type="term" value="P:positive regulation of canonical Wnt signaling pathway"/>
    <property type="evidence" value="ECO:0007669"/>
    <property type="project" value="TreeGrafter"/>
</dbReference>
<dbReference type="PANTHER" id="PTHR46276">
    <property type="entry name" value="E3 UBIQUITIN-PROTEIN LIGASE UBR5"/>
    <property type="match status" value="1"/>
</dbReference>
<dbReference type="GO" id="GO:0005737">
    <property type="term" value="C:cytoplasm"/>
    <property type="evidence" value="ECO:0007669"/>
    <property type="project" value="TreeGrafter"/>
</dbReference>